<protein>
    <submittedName>
        <fullName evidence="1">Uncharacterized protein</fullName>
    </submittedName>
</protein>
<dbReference type="EMBL" id="JAWQEG010000431">
    <property type="protein sequence ID" value="KAK3890345.1"/>
    <property type="molecule type" value="Genomic_DNA"/>
</dbReference>
<gene>
    <name evidence="1" type="ORF">Pcinc_005723</name>
</gene>
<accession>A0AAE1GEE7</accession>
<evidence type="ECO:0000313" key="2">
    <source>
        <dbReference type="Proteomes" id="UP001286313"/>
    </source>
</evidence>
<dbReference type="AlphaFoldDB" id="A0AAE1GEE7"/>
<keyword evidence="2" id="KW-1185">Reference proteome</keyword>
<dbReference type="Proteomes" id="UP001286313">
    <property type="component" value="Unassembled WGS sequence"/>
</dbReference>
<proteinExistence type="predicted"/>
<sequence>MYCQEGESGVRFIDSWNAEESGKWPPNNFFSEEARNLQGHRFRVVGLELPPYTNYERDPRGYQFPVTLKPSLDFSILHTMAGKLNFT</sequence>
<organism evidence="1 2">
    <name type="scientific">Petrolisthes cinctipes</name>
    <name type="common">Flat porcelain crab</name>
    <dbReference type="NCBI Taxonomy" id="88211"/>
    <lineage>
        <taxon>Eukaryota</taxon>
        <taxon>Metazoa</taxon>
        <taxon>Ecdysozoa</taxon>
        <taxon>Arthropoda</taxon>
        <taxon>Crustacea</taxon>
        <taxon>Multicrustacea</taxon>
        <taxon>Malacostraca</taxon>
        <taxon>Eumalacostraca</taxon>
        <taxon>Eucarida</taxon>
        <taxon>Decapoda</taxon>
        <taxon>Pleocyemata</taxon>
        <taxon>Anomura</taxon>
        <taxon>Galatheoidea</taxon>
        <taxon>Porcellanidae</taxon>
        <taxon>Petrolisthes</taxon>
    </lineage>
</organism>
<reference evidence="1" key="1">
    <citation type="submission" date="2023-10" db="EMBL/GenBank/DDBJ databases">
        <title>Genome assemblies of two species of porcelain crab, Petrolisthes cinctipes and Petrolisthes manimaculis (Anomura: Porcellanidae).</title>
        <authorList>
            <person name="Angst P."/>
        </authorList>
    </citation>
    <scope>NUCLEOTIDE SEQUENCE</scope>
    <source>
        <strain evidence="1">PB745_01</strain>
        <tissue evidence="1">Gill</tissue>
    </source>
</reference>
<comment type="caution">
    <text evidence="1">The sequence shown here is derived from an EMBL/GenBank/DDBJ whole genome shotgun (WGS) entry which is preliminary data.</text>
</comment>
<name>A0AAE1GEE7_PETCI</name>
<evidence type="ECO:0000313" key="1">
    <source>
        <dbReference type="EMBL" id="KAK3890345.1"/>
    </source>
</evidence>